<feature type="region of interest" description="Disordered" evidence="1">
    <location>
        <begin position="1"/>
        <end position="94"/>
    </location>
</feature>
<dbReference type="Proteomes" id="UP000192578">
    <property type="component" value="Unassembled WGS sequence"/>
</dbReference>
<evidence type="ECO:0000256" key="1">
    <source>
        <dbReference type="SAM" id="MobiDB-lite"/>
    </source>
</evidence>
<organism evidence="2 3">
    <name type="scientific">Hypsibius exemplaris</name>
    <name type="common">Freshwater tardigrade</name>
    <dbReference type="NCBI Taxonomy" id="2072580"/>
    <lineage>
        <taxon>Eukaryota</taxon>
        <taxon>Metazoa</taxon>
        <taxon>Ecdysozoa</taxon>
        <taxon>Tardigrada</taxon>
        <taxon>Eutardigrada</taxon>
        <taxon>Parachela</taxon>
        <taxon>Hypsibioidea</taxon>
        <taxon>Hypsibiidae</taxon>
        <taxon>Hypsibius</taxon>
    </lineage>
</organism>
<evidence type="ECO:0000313" key="2">
    <source>
        <dbReference type="EMBL" id="OWA52955.1"/>
    </source>
</evidence>
<feature type="compositionally biased region" description="Polar residues" evidence="1">
    <location>
        <begin position="124"/>
        <end position="140"/>
    </location>
</feature>
<dbReference type="AlphaFoldDB" id="A0A9X6RMF1"/>
<evidence type="ECO:0000313" key="3">
    <source>
        <dbReference type="Proteomes" id="UP000192578"/>
    </source>
</evidence>
<keyword evidence="3" id="KW-1185">Reference proteome</keyword>
<feature type="compositionally biased region" description="Basic and acidic residues" evidence="1">
    <location>
        <begin position="39"/>
        <end position="57"/>
    </location>
</feature>
<comment type="caution">
    <text evidence="2">The sequence shown here is derived from an EMBL/GenBank/DDBJ whole genome shotgun (WGS) entry which is preliminary data.</text>
</comment>
<protein>
    <submittedName>
        <fullName evidence="2">Uncharacterized protein</fullName>
    </submittedName>
</protein>
<reference evidence="3" key="1">
    <citation type="submission" date="2017-01" db="EMBL/GenBank/DDBJ databases">
        <title>Comparative genomics of anhydrobiosis in the tardigrade Hypsibius dujardini.</title>
        <authorList>
            <person name="Yoshida Y."/>
            <person name="Koutsovoulos G."/>
            <person name="Laetsch D."/>
            <person name="Stevens L."/>
            <person name="Kumar S."/>
            <person name="Horikawa D."/>
            <person name="Ishino K."/>
            <person name="Komine S."/>
            <person name="Tomita M."/>
            <person name="Blaxter M."/>
            <person name="Arakawa K."/>
        </authorList>
    </citation>
    <scope>NUCLEOTIDE SEQUENCE [LARGE SCALE GENOMIC DNA]</scope>
    <source>
        <strain evidence="3">Z151</strain>
    </source>
</reference>
<feature type="region of interest" description="Disordered" evidence="1">
    <location>
        <begin position="116"/>
        <end position="162"/>
    </location>
</feature>
<accession>A0A9X6RMF1</accession>
<gene>
    <name evidence="2" type="ORF">BV898_17396</name>
</gene>
<sequence length="162" mass="18345">MSGVVERHEVRVSYPESTMGDDVTTSSPITRGRSGQDLATHRSERSGQVQRWRETDACSHAGRRRQGHDGRGPVNHNRRRRVIHQSDPSGRPSAMVDAVWSVTWNHQRRIERGALPRRRYRGNTAANPTTRGFGQSSPLRTMSRPVRPGGNKPEVNRPWQPI</sequence>
<dbReference type="EMBL" id="MTYJ01000294">
    <property type="protein sequence ID" value="OWA52955.1"/>
    <property type="molecule type" value="Genomic_DNA"/>
</dbReference>
<proteinExistence type="predicted"/>
<name>A0A9X6RMF1_HYPEX</name>
<feature type="compositionally biased region" description="Basic and acidic residues" evidence="1">
    <location>
        <begin position="1"/>
        <end position="11"/>
    </location>
</feature>